<keyword evidence="4" id="KW-0862">Zinc</keyword>
<dbReference type="PANTHER" id="PTHR37326:SF2">
    <property type="entry name" value="SUCCINYLGLUTAMATE DESUCCINYLASE_ASPARTOACYLASE FAMILY PROTEIN"/>
    <property type="match status" value="1"/>
</dbReference>
<dbReference type="Gene3D" id="3.40.630.10">
    <property type="entry name" value="Zn peptidases"/>
    <property type="match status" value="1"/>
</dbReference>
<evidence type="ECO:0000259" key="5">
    <source>
        <dbReference type="Pfam" id="PF24827"/>
    </source>
</evidence>
<gene>
    <name evidence="6" type="ORF">DFR31_1490</name>
</gene>
<comment type="caution">
    <text evidence="6">The sequence shown here is derived from an EMBL/GenBank/DDBJ whole genome shotgun (WGS) entry which is preliminary data.</text>
</comment>
<dbReference type="SUPFAM" id="SSF53187">
    <property type="entry name" value="Zn-dependent exopeptidases"/>
    <property type="match status" value="1"/>
</dbReference>
<keyword evidence="7" id="KW-1185">Reference proteome</keyword>
<reference evidence="6 7" key="1">
    <citation type="submission" date="2018-10" db="EMBL/GenBank/DDBJ databases">
        <title>Genomic Encyclopedia of Type Strains, Phase IV (KMG-IV): sequencing the most valuable type-strain genomes for metagenomic binning, comparative biology and taxonomic classification.</title>
        <authorList>
            <person name="Goeker M."/>
        </authorList>
    </citation>
    <scope>NUCLEOTIDE SEQUENCE [LARGE SCALE GENOMIC DNA]</scope>
    <source>
        <strain evidence="6 7">DSM 12769</strain>
    </source>
</reference>
<evidence type="ECO:0000256" key="3">
    <source>
        <dbReference type="ARBA" id="ARBA00022801"/>
    </source>
</evidence>
<dbReference type="PIRSF" id="PIRSF039012">
    <property type="entry name" value="ASP"/>
    <property type="match status" value="1"/>
</dbReference>
<dbReference type="GO" id="GO:0016811">
    <property type="term" value="F:hydrolase activity, acting on carbon-nitrogen (but not peptide) bonds, in linear amides"/>
    <property type="evidence" value="ECO:0007669"/>
    <property type="project" value="InterPro"/>
</dbReference>
<evidence type="ECO:0000256" key="1">
    <source>
        <dbReference type="ARBA" id="ARBA00001947"/>
    </source>
</evidence>
<dbReference type="Pfam" id="PF24827">
    <property type="entry name" value="AstE_AspA_cat"/>
    <property type="match status" value="1"/>
</dbReference>
<dbReference type="InterPro" id="IPR055438">
    <property type="entry name" value="AstE_AspA_cat"/>
</dbReference>
<dbReference type="GO" id="GO:0016788">
    <property type="term" value="F:hydrolase activity, acting on ester bonds"/>
    <property type="evidence" value="ECO:0007669"/>
    <property type="project" value="InterPro"/>
</dbReference>
<dbReference type="RefSeq" id="WP_121441952.1">
    <property type="nucleotide sequence ID" value="NZ_RCDA01000001.1"/>
</dbReference>
<name>A0A498C8P8_9GAMM</name>
<dbReference type="GO" id="GO:0046872">
    <property type="term" value="F:metal ion binding"/>
    <property type="evidence" value="ECO:0007669"/>
    <property type="project" value="UniProtKB-KW"/>
</dbReference>
<evidence type="ECO:0000313" key="6">
    <source>
        <dbReference type="EMBL" id="RLK51547.1"/>
    </source>
</evidence>
<proteinExistence type="predicted"/>
<dbReference type="AlphaFoldDB" id="A0A498C8P8"/>
<dbReference type="EMBL" id="RCDA01000001">
    <property type="protein sequence ID" value="RLK51547.1"/>
    <property type="molecule type" value="Genomic_DNA"/>
</dbReference>
<dbReference type="PANTHER" id="PTHR37326">
    <property type="entry name" value="BLL3975 PROTEIN"/>
    <property type="match status" value="1"/>
</dbReference>
<dbReference type="InterPro" id="IPR043795">
    <property type="entry name" value="N-alpha-Ac-DABA-like"/>
</dbReference>
<protein>
    <recommendedName>
        <fullName evidence="5">Succinylglutamate desuccinylase/Aspartoacylase catalytic domain-containing protein</fullName>
    </recommendedName>
</protein>
<feature type="domain" description="Succinylglutamate desuccinylase/Aspartoacylase catalytic" evidence="5">
    <location>
        <begin position="48"/>
        <end position="227"/>
    </location>
</feature>
<evidence type="ECO:0000256" key="2">
    <source>
        <dbReference type="ARBA" id="ARBA00022723"/>
    </source>
</evidence>
<sequence>MARRAPFRIFDAEVQPGQRMTVDVPLAQLYTHTQLHMPVQVVHGRRDGPVLLVSAALHGDEINGVEVIRRLLRLSTLRHLAGTLVAVPIVNVFGFIHRSRYLPDRRDLNRCFPGTERGSLGARTAYLFKTGIVERCTHVIDLHTAAIHRDNLPQIRVNLDNADAAEMAQAFGVPLTLNSGLIEGSLRAAADEAGIPVITYEAGEALRFQEPAIKAGLAGTVRVMRHLGMLPQRPTRRRDAPQSYVANASQWARAEQDGIFRTVSPLGTHVKQGQILGYIADPFGEQELPVRAPFDGIVVGRNNLPLVNEGEALYHVARYEQAARAERVAAQWAAYEEGLEGELPSSEEPPIV</sequence>
<accession>A0A498C8P8</accession>
<evidence type="ECO:0000313" key="7">
    <source>
        <dbReference type="Proteomes" id="UP000275461"/>
    </source>
</evidence>
<comment type="cofactor">
    <cofactor evidence="1">
        <name>Zn(2+)</name>
        <dbReference type="ChEBI" id="CHEBI:29105"/>
    </cofactor>
</comment>
<dbReference type="CDD" id="cd06251">
    <property type="entry name" value="M14_ASTE_ASPA-like"/>
    <property type="match status" value="1"/>
</dbReference>
<keyword evidence="3" id="KW-0378">Hydrolase</keyword>
<keyword evidence="2" id="KW-0479">Metal-binding</keyword>
<dbReference type="Proteomes" id="UP000275461">
    <property type="component" value="Unassembled WGS sequence"/>
</dbReference>
<dbReference type="InterPro" id="IPR053138">
    <property type="entry name" value="N-alpha-Ac-DABA_deacetylase"/>
</dbReference>
<dbReference type="OrthoDB" id="9782876at2"/>
<evidence type="ECO:0000256" key="4">
    <source>
        <dbReference type="ARBA" id="ARBA00022833"/>
    </source>
</evidence>
<organism evidence="6 7">
    <name type="scientific">Alkalispirillum mobile</name>
    <dbReference type="NCBI Taxonomy" id="85925"/>
    <lineage>
        <taxon>Bacteria</taxon>
        <taxon>Pseudomonadati</taxon>
        <taxon>Pseudomonadota</taxon>
        <taxon>Gammaproteobacteria</taxon>
        <taxon>Chromatiales</taxon>
        <taxon>Ectothiorhodospiraceae</taxon>
        <taxon>Alkalispirillum</taxon>
    </lineage>
</organism>